<evidence type="ECO:0008006" key="3">
    <source>
        <dbReference type="Google" id="ProtNLM"/>
    </source>
</evidence>
<evidence type="ECO:0000313" key="1">
    <source>
        <dbReference type="EMBL" id="KAF5838980.1"/>
    </source>
</evidence>
<accession>A0ABQ7GWI3</accession>
<name>A0ABQ7GWI3_DUNSA</name>
<keyword evidence="2" id="KW-1185">Reference proteome</keyword>
<dbReference type="Proteomes" id="UP000815325">
    <property type="component" value="Unassembled WGS sequence"/>
</dbReference>
<proteinExistence type="predicted"/>
<protein>
    <recommendedName>
        <fullName evidence="3">Encoded protein</fullName>
    </recommendedName>
</protein>
<gene>
    <name evidence="1" type="ORF">DUNSADRAFT_1847</name>
</gene>
<comment type="caution">
    <text evidence="1">The sequence shown here is derived from an EMBL/GenBank/DDBJ whole genome shotgun (WGS) entry which is preliminary data.</text>
</comment>
<sequence length="117" mass="12853">MGPQALMKLTLMRKTFWGHTLLTAELSKVCTAKNLGVQREDTSPLHVCPICSSRADAREYDVSLSMDVVNKVSHFAHAGNDMNLSPHLKNFLGKGEQEVVERASRGSLAPLSTWTDA</sequence>
<evidence type="ECO:0000313" key="2">
    <source>
        <dbReference type="Proteomes" id="UP000815325"/>
    </source>
</evidence>
<reference evidence="1" key="1">
    <citation type="submission" date="2017-08" db="EMBL/GenBank/DDBJ databases">
        <authorList>
            <person name="Polle J.E."/>
            <person name="Barry K."/>
            <person name="Cushman J."/>
            <person name="Schmutz J."/>
            <person name="Tran D."/>
            <person name="Hathwaick L.T."/>
            <person name="Yim W.C."/>
            <person name="Jenkins J."/>
            <person name="Mckie-Krisberg Z.M."/>
            <person name="Prochnik S."/>
            <person name="Lindquist E."/>
            <person name="Dockter R.B."/>
            <person name="Adam C."/>
            <person name="Molina H."/>
            <person name="Bunkerborg J."/>
            <person name="Jin E."/>
            <person name="Buchheim M."/>
            <person name="Magnuson J."/>
        </authorList>
    </citation>
    <scope>NUCLEOTIDE SEQUENCE</scope>
    <source>
        <strain evidence="1">CCAP 19/18</strain>
    </source>
</reference>
<dbReference type="EMBL" id="MU069559">
    <property type="protein sequence ID" value="KAF5838980.1"/>
    <property type="molecule type" value="Genomic_DNA"/>
</dbReference>
<organism evidence="1 2">
    <name type="scientific">Dunaliella salina</name>
    <name type="common">Green alga</name>
    <name type="synonym">Protococcus salinus</name>
    <dbReference type="NCBI Taxonomy" id="3046"/>
    <lineage>
        <taxon>Eukaryota</taxon>
        <taxon>Viridiplantae</taxon>
        <taxon>Chlorophyta</taxon>
        <taxon>core chlorophytes</taxon>
        <taxon>Chlorophyceae</taxon>
        <taxon>CS clade</taxon>
        <taxon>Chlamydomonadales</taxon>
        <taxon>Dunaliellaceae</taxon>
        <taxon>Dunaliella</taxon>
    </lineage>
</organism>